<gene>
    <name evidence="1" type="ORF">ABVK25_008609</name>
</gene>
<comment type="caution">
    <text evidence="1">The sequence shown here is derived from an EMBL/GenBank/DDBJ whole genome shotgun (WGS) entry which is preliminary data.</text>
</comment>
<sequence>MATSTPRMSLQHTKQVRKRLKEGIKLNYSKGFHVTGTIDSPIELKDKTAPYPEEEIDRLLEHMAEIKHLLLCQLLLSHATVLPAAIRASSVDEFLINNEVTDTDLQDLALKMDNLELQEIRNACADLG</sequence>
<dbReference type="EMBL" id="JBHFEH010000038">
    <property type="protein sequence ID" value="KAL2051180.1"/>
    <property type="molecule type" value="Genomic_DNA"/>
</dbReference>
<dbReference type="Proteomes" id="UP001590951">
    <property type="component" value="Unassembled WGS sequence"/>
</dbReference>
<organism evidence="1 2">
    <name type="scientific">Lepraria finkii</name>
    <dbReference type="NCBI Taxonomy" id="1340010"/>
    <lineage>
        <taxon>Eukaryota</taxon>
        <taxon>Fungi</taxon>
        <taxon>Dikarya</taxon>
        <taxon>Ascomycota</taxon>
        <taxon>Pezizomycotina</taxon>
        <taxon>Lecanoromycetes</taxon>
        <taxon>OSLEUM clade</taxon>
        <taxon>Lecanoromycetidae</taxon>
        <taxon>Lecanorales</taxon>
        <taxon>Lecanorineae</taxon>
        <taxon>Stereocaulaceae</taxon>
        <taxon>Lepraria</taxon>
    </lineage>
</organism>
<accession>A0ABR4B0U6</accession>
<name>A0ABR4B0U6_9LECA</name>
<reference evidence="1 2" key="1">
    <citation type="submission" date="2024-09" db="EMBL/GenBank/DDBJ databases">
        <title>Rethinking Asexuality: The Enigmatic Case of Functional Sexual Genes in Lepraria (Stereocaulaceae).</title>
        <authorList>
            <person name="Doellman M."/>
            <person name="Sun Y."/>
            <person name="Barcenas-Pena A."/>
            <person name="Lumbsch H.T."/>
            <person name="Grewe F."/>
        </authorList>
    </citation>
    <scope>NUCLEOTIDE SEQUENCE [LARGE SCALE GENOMIC DNA]</scope>
    <source>
        <strain evidence="1 2">Grewe 0041</strain>
    </source>
</reference>
<evidence type="ECO:0000313" key="2">
    <source>
        <dbReference type="Proteomes" id="UP001590951"/>
    </source>
</evidence>
<evidence type="ECO:0000313" key="1">
    <source>
        <dbReference type="EMBL" id="KAL2051180.1"/>
    </source>
</evidence>
<proteinExistence type="predicted"/>
<keyword evidence="2" id="KW-1185">Reference proteome</keyword>
<protein>
    <submittedName>
        <fullName evidence="1">Uncharacterized protein</fullName>
    </submittedName>
</protein>